<sequence length="151" mass="16867">MRVPVGMTELLEPAIESLGYELLGIEYHSQGKHSILRLFIDSPNGINADDCGSVSHQVSGILDVEELLKGSYNLEVSSPGTDRPLFKLKHYEQLIGRNIKVKLREAVGEQKKFKGEITHIDGQKIFIFCEDIKSEVGFEVTEVDKANLIPE</sequence>
<proteinExistence type="inferred from homology"/>
<dbReference type="PANTHER" id="PTHR33867">
    <property type="entry name" value="RIBOSOME MATURATION FACTOR RIMP"/>
    <property type="match status" value="1"/>
</dbReference>
<dbReference type="AlphaFoldDB" id="A0A3B0ZUL1"/>
<dbReference type="GO" id="GO:0006412">
    <property type="term" value="P:translation"/>
    <property type="evidence" value="ECO:0007669"/>
    <property type="project" value="TreeGrafter"/>
</dbReference>
<dbReference type="InterPro" id="IPR028989">
    <property type="entry name" value="RimP_N"/>
</dbReference>
<dbReference type="Gene3D" id="2.30.30.180">
    <property type="entry name" value="Ribosome maturation factor RimP, C-terminal domain"/>
    <property type="match status" value="1"/>
</dbReference>
<evidence type="ECO:0000259" key="3">
    <source>
        <dbReference type="Pfam" id="PF02576"/>
    </source>
</evidence>
<dbReference type="Gene3D" id="3.30.300.70">
    <property type="entry name" value="RimP-like superfamily, N-terminal"/>
    <property type="match status" value="1"/>
</dbReference>
<keyword evidence="2" id="KW-0690">Ribosome biogenesis</keyword>
<evidence type="ECO:0000259" key="4">
    <source>
        <dbReference type="Pfam" id="PF17384"/>
    </source>
</evidence>
<dbReference type="EMBL" id="UOFS01000022">
    <property type="protein sequence ID" value="VAW95421.1"/>
    <property type="molecule type" value="Genomic_DNA"/>
</dbReference>
<dbReference type="SUPFAM" id="SSF74942">
    <property type="entry name" value="YhbC-like, C-terminal domain"/>
    <property type="match status" value="1"/>
</dbReference>
<dbReference type="HAMAP" id="MF_01077">
    <property type="entry name" value="RimP"/>
    <property type="match status" value="1"/>
</dbReference>
<dbReference type="GO" id="GO:0000028">
    <property type="term" value="P:ribosomal small subunit assembly"/>
    <property type="evidence" value="ECO:0007669"/>
    <property type="project" value="TreeGrafter"/>
</dbReference>
<dbReference type="FunFam" id="3.30.300.70:FF:000001">
    <property type="entry name" value="Ribosome maturation factor RimP"/>
    <property type="match status" value="1"/>
</dbReference>
<name>A0A3B0ZUL1_9ZZZZ</name>
<dbReference type="InterPro" id="IPR035956">
    <property type="entry name" value="RimP_N_sf"/>
</dbReference>
<dbReference type="InterPro" id="IPR003728">
    <property type="entry name" value="Ribosome_maturation_RimP"/>
</dbReference>
<keyword evidence="1" id="KW-0963">Cytoplasm</keyword>
<dbReference type="GO" id="GO:0005829">
    <property type="term" value="C:cytosol"/>
    <property type="evidence" value="ECO:0007669"/>
    <property type="project" value="TreeGrafter"/>
</dbReference>
<evidence type="ECO:0000256" key="2">
    <source>
        <dbReference type="ARBA" id="ARBA00022517"/>
    </source>
</evidence>
<dbReference type="InterPro" id="IPR028998">
    <property type="entry name" value="RimP_C"/>
</dbReference>
<protein>
    <submittedName>
        <fullName evidence="5">Bacterial ribosome SSU maturation protein RimP</fullName>
    </submittedName>
</protein>
<gene>
    <name evidence="5" type="ORF">MNBD_GAMMA22-64</name>
</gene>
<reference evidence="5" key="1">
    <citation type="submission" date="2018-06" db="EMBL/GenBank/DDBJ databases">
        <authorList>
            <person name="Zhirakovskaya E."/>
        </authorList>
    </citation>
    <scope>NUCLEOTIDE SEQUENCE</scope>
</reference>
<feature type="domain" description="Ribosome maturation factor RimP C-terminal" evidence="4">
    <location>
        <begin position="85"/>
        <end position="151"/>
    </location>
</feature>
<evidence type="ECO:0000256" key="1">
    <source>
        <dbReference type="ARBA" id="ARBA00022490"/>
    </source>
</evidence>
<accession>A0A3B0ZUL1</accession>
<feature type="domain" description="Ribosome maturation factor RimP N-terminal" evidence="3">
    <location>
        <begin position="10"/>
        <end position="82"/>
    </location>
</feature>
<dbReference type="SUPFAM" id="SSF75420">
    <property type="entry name" value="YhbC-like, N-terminal domain"/>
    <property type="match status" value="1"/>
</dbReference>
<dbReference type="InterPro" id="IPR036847">
    <property type="entry name" value="RimP_C_sf"/>
</dbReference>
<dbReference type="NCBIfam" id="NF000927">
    <property type="entry name" value="PRK00092.1-1"/>
    <property type="match status" value="1"/>
</dbReference>
<dbReference type="Pfam" id="PF17384">
    <property type="entry name" value="DUF150_C"/>
    <property type="match status" value="1"/>
</dbReference>
<dbReference type="Pfam" id="PF02576">
    <property type="entry name" value="RimP_N"/>
    <property type="match status" value="1"/>
</dbReference>
<dbReference type="PANTHER" id="PTHR33867:SF1">
    <property type="entry name" value="RIBOSOME MATURATION FACTOR RIMP"/>
    <property type="match status" value="1"/>
</dbReference>
<evidence type="ECO:0000313" key="5">
    <source>
        <dbReference type="EMBL" id="VAW95421.1"/>
    </source>
</evidence>
<dbReference type="CDD" id="cd01734">
    <property type="entry name" value="YlxS_C"/>
    <property type="match status" value="1"/>
</dbReference>
<organism evidence="5">
    <name type="scientific">hydrothermal vent metagenome</name>
    <dbReference type="NCBI Taxonomy" id="652676"/>
    <lineage>
        <taxon>unclassified sequences</taxon>
        <taxon>metagenomes</taxon>
        <taxon>ecological metagenomes</taxon>
    </lineage>
</organism>